<feature type="compositionally biased region" description="Basic and acidic residues" evidence="1">
    <location>
        <begin position="16"/>
        <end position="28"/>
    </location>
</feature>
<feature type="region of interest" description="Disordered" evidence="1">
    <location>
        <begin position="1"/>
        <end position="28"/>
    </location>
</feature>
<protein>
    <submittedName>
        <fullName evidence="2">Uncharacterized protein</fullName>
    </submittedName>
</protein>
<organism evidence="2">
    <name type="scientific">Anguilla anguilla</name>
    <name type="common">European freshwater eel</name>
    <name type="synonym">Muraena anguilla</name>
    <dbReference type="NCBI Taxonomy" id="7936"/>
    <lineage>
        <taxon>Eukaryota</taxon>
        <taxon>Metazoa</taxon>
        <taxon>Chordata</taxon>
        <taxon>Craniata</taxon>
        <taxon>Vertebrata</taxon>
        <taxon>Euteleostomi</taxon>
        <taxon>Actinopterygii</taxon>
        <taxon>Neopterygii</taxon>
        <taxon>Teleostei</taxon>
        <taxon>Anguilliformes</taxon>
        <taxon>Anguillidae</taxon>
        <taxon>Anguilla</taxon>
    </lineage>
</organism>
<name>A0A0E9VUS7_ANGAN</name>
<dbReference type="AlphaFoldDB" id="A0A0E9VUS7"/>
<evidence type="ECO:0000256" key="1">
    <source>
        <dbReference type="SAM" id="MobiDB-lite"/>
    </source>
</evidence>
<reference evidence="2" key="1">
    <citation type="submission" date="2014-11" db="EMBL/GenBank/DDBJ databases">
        <authorList>
            <person name="Amaro Gonzalez C."/>
        </authorList>
    </citation>
    <scope>NUCLEOTIDE SEQUENCE</scope>
</reference>
<evidence type="ECO:0000313" key="2">
    <source>
        <dbReference type="EMBL" id="JAH81909.1"/>
    </source>
</evidence>
<reference evidence="2" key="2">
    <citation type="journal article" date="2015" name="Fish Shellfish Immunol.">
        <title>Early steps in the European eel (Anguilla anguilla)-Vibrio vulnificus interaction in the gills: Role of the RtxA13 toxin.</title>
        <authorList>
            <person name="Callol A."/>
            <person name="Pajuelo D."/>
            <person name="Ebbesson L."/>
            <person name="Teles M."/>
            <person name="MacKenzie S."/>
            <person name="Amaro C."/>
        </authorList>
    </citation>
    <scope>NUCLEOTIDE SEQUENCE</scope>
</reference>
<proteinExistence type="predicted"/>
<accession>A0A0E9VUS7</accession>
<dbReference type="EMBL" id="GBXM01026668">
    <property type="protein sequence ID" value="JAH81909.1"/>
    <property type="molecule type" value="Transcribed_RNA"/>
</dbReference>
<sequence length="28" mass="3163">MPSENASAHSFLRLNEYSKSKNESDYTG</sequence>